<evidence type="ECO:0000256" key="8">
    <source>
        <dbReference type="ARBA" id="ARBA00022960"/>
    </source>
</evidence>
<dbReference type="GO" id="GO:0008955">
    <property type="term" value="F:peptidoglycan glycosyltransferase activity"/>
    <property type="evidence" value="ECO:0007669"/>
    <property type="project" value="UniProtKB-EC"/>
</dbReference>
<dbReference type="GO" id="GO:0071555">
    <property type="term" value="P:cell wall organization"/>
    <property type="evidence" value="ECO:0007669"/>
    <property type="project" value="UniProtKB-KW"/>
</dbReference>
<dbReference type="PANTHER" id="PTHR32282:SF29">
    <property type="entry name" value="PENICILLIN-BINDING PROTEIN 1A"/>
    <property type="match status" value="1"/>
</dbReference>
<keyword evidence="7" id="KW-0378">Hydrolase</keyword>
<dbReference type="RefSeq" id="WP_070229854.1">
    <property type="nucleotide sequence ID" value="NZ_BJYO01000002.1"/>
</dbReference>
<dbReference type="GO" id="GO:0008658">
    <property type="term" value="F:penicillin binding"/>
    <property type="evidence" value="ECO:0007669"/>
    <property type="project" value="InterPro"/>
</dbReference>
<dbReference type="GO" id="GO:0008360">
    <property type="term" value="P:regulation of cell shape"/>
    <property type="evidence" value="ECO:0007669"/>
    <property type="project" value="UniProtKB-KW"/>
</dbReference>
<dbReference type="SUPFAM" id="SSF53955">
    <property type="entry name" value="Lysozyme-like"/>
    <property type="match status" value="1"/>
</dbReference>
<accession>A0A288Q608</accession>
<dbReference type="InterPro" id="IPR050396">
    <property type="entry name" value="Glycosyltr_51/Transpeptidase"/>
</dbReference>
<evidence type="ECO:0000256" key="5">
    <source>
        <dbReference type="ARBA" id="ARBA00022676"/>
    </source>
</evidence>
<comment type="similarity">
    <text evidence="1">In the C-terminal section; belongs to the transpeptidase family.</text>
</comment>
<evidence type="ECO:0000256" key="7">
    <source>
        <dbReference type="ARBA" id="ARBA00022801"/>
    </source>
</evidence>
<dbReference type="GO" id="GO:0030288">
    <property type="term" value="C:outer membrane-bounded periplasmic space"/>
    <property type="evidence" value="ECO:0007669"/>
    <property type="project" value="TreeGrafter"/>
</dbReference>
<evidence type="ECO:0000256" key="6">
    <source>
        <dbReference type="ARBA" id="ARBA00022679"/>
    </source>
</evidence>
<dbReference type="EMBL" id="QRAS01000001">
    <property type="protein sequence ID" value="RDL11783.1"/>
    <property type="molecule type" value="Genomic_DNA"/>
</dbReference>
<feature type="compositionally biased region" description="Basic residues" evidence="14">
    <location>
        <begin position="18"/>
        <end position="33"/>
    </location>
</feature>
<protein>
    <submittedName>
        <fullName evidence="16">Penicillin-binding protein 1A</fullName>
    </submittedName>
</protein>
<dbReference type="Pfam" id="PF00912">
    <property type="entry name" value="Transgly"/>
    <property type="match status" value="1"/>
</dbReference>
<keyword evidence="11" id="KW-0961">Cell wall biogenesis/degradation</keyword>
<evidence type="ECO:0000256" key="10">
    <source>
        <dbReference type="ARBA" id="ARBA00023268"/>
    </source>
</evidence>
<evidence type="ECO:0000256" key="11">
    <source>
        <dbReference type="ARBA" id="ARBA00023316"/>
    </source>
</evidence>
<dbReference type="InterPro" id="IPR001460">
    <property type="entry name" value="PCN-bd_Tpept"/>
</dbReference>
<evidence type="ECO:0000256" key="14">
    <source>
        <dbReference type="SAM" id="MobiDB-lite"/>
    </source>
</evidence>
<evidence type="ECO:0000256" key="3">
    <source>
        <dbReference type="ARBA" id="ARBA00022645"/>
    </source>
</evidence>
<dbReference type="FunFam" id="1.10.3810.10:FF:000001">
    <property type="entry name" value="Penicillin-binding protein 1A"/>
    <property type="match status" value="1"/>
</dbReference>
<keyword evidence="15" id="KW-0812">Transmembrane</keyword>
<comment type="similarity">
    <text evidence="2">In the N-terminal section; belongs to the glycosyltransferase 51 family.</text>
</comment>
<evidence type="ECO:0000256" key="15">
    <source>
        <dbReference type="SAM" id="Phobius"/>
    </source>
</evidence>
<evidence type="ECO:0000256" key="13">
    <source>
        <dbReference type="ARBA" id="ARBA00049902"/>
    </source>
</evidence>
<keyword evidence="5" id="KW-0328">Glycosyltransferase</keyword>
<keyword evidence="9" id="KW-0573">Peptidoglycan synthesis</keyword>
<dbReference type="InterPro" id="IPR023346">
    <property type="entry name" value="Lysozyme-like_dom_sf"/>
</dbReference>
<dbReference type="PANTHER" id="PTHR32282">
    <property type="entry name" value="BINDING PROTEIN TRANSPEPTIDASE, PUTATIVE-RELATED"/>
    <property type="match status" value="1"/>
</dbReference>
<dbReference type="InterPro" id="IPR036950">
    <property type="entry name" value="PBP_transglycosylase"/>
</dbReference>
<comment type="catalytic activity">
    <reaction evidence="12">
        <text>Preferential cleavage: (Ac)2-L-Lys-D-Ala-|-D-Ala. Also transpeptidation of peptidyl-alanyl moieties that are N-acyl substituents of D-alanine.</text>
        <dbReference type="EC" id="3.4.16.4"/>
    </reaction>
</comment>
<feature type="region of interest" description="Disordered" evidence="14">
    <location>
        <begin position="702"/>
        <end position="724"/>
    </location>
</feature>
<keyword evidence="10" id="KW-0511">Multifunctional enzyme</keyword>
<dbReference type="KEGG" id="wso:WSWS_00572"/>
<dbReference type="InterPro" id="IPR001264">
    <property type="entry name" value="Glyco_trans_51"/>
</dbReference>
<evidence type="ECO:0000313" key="16">
    <source>
        <dbReference type="EMBL" id="RDL11783.1"/>
    </source>
</evidence>
<feature type="transmembrane region" description="Helical" evidence="15">
    <location>
        <begin position="42"/>
        <end position="68"/>
    </location>
</feature>
<dbReference type="AlphaFoldDB" id="A0A288Q608"/>
<dbReference type="Gene3D" id="1.10.3810.10">
    <property type="entry name" value="Biosynthetic peptidoglycan transglycosylase-like"/>
    <property type="match status" value="1"/>
</dbReference>
<reference evidence="16 17" key="1">
    <citation type="submission" date="2018-07" db="EMBL/GenBank/DDBJ databases">
        <title>Genomic Encyclopedia of Type Strains, Phase III (KMG-III): the genomes of soil and plant-associated and newly described type strains.</title>
        <authorList>
            <person name="Whitman W."/>
        </authorList>
    </citation>
    <scope>NUCLEOTIDE SEQUENCE [LARGE SCALE GENOMIC DNA]</scope>
    <source>
        <strain evidence="16 17">CECT 7031</strain>
    </source>
</reference>
<evidence type="ECO:0000256" key="12">
    <source>
        <dbReference type="ARBA" id="ARBA00034000"/>
    </source>
</evidence>
<dbReference type="Pfam" id="PF00905">
    <property type="entry name" value="Transpeptidase"/>
    <property type="match status" value="1"/>
</dbReference>
<evidence type="ECO:0000256" key="2">
    <source>
        <dbReference type="ARBA" id="ARBA00007739"/>
    </source>
</evidence>
<keyword evidence="4" id="KW-0645">Protease</keyword>
<keyword evidence="6" id="KW-0808">Transferase</keyword>
<evidence type="ECO:0000256" key="9">
    <source>
        <dbReference type="ARBA" id="ARBA00022984"/>
    </source>
</evidence>
<organism evidence="16 17">
    <name type="scientific">Weissella soli</name>
    <dbReference type="NCBI Taxonomy" id="155866"/>
    <lineage>
        <taxon>Bacteria</taxon>
        <taxon>Bacillati</taxon>
        <taxon>Bacillota</taxon>
        <taxon>Bacilli</taxon>
        <taxon>Lactobacillales</taxon>
        <taxon>Lactobacillaceae</taxon>
        <taxon>Weissella</taxon>
    </lineage>
</organism>
<keyword evidence="8" id="KW-0133">Cell shape</keyword>
<dbReference type="Gene3D" id="3.40.710.10">
    <property type="entry name" value="DD-peptidase/beta-lactamase superfamily"/>
    <property type="match status" value="1"/>
</dbReference>
<dbReference type="GeneID" id="94545777"/>
<comment type="catalytic activity">
    <reaction evidence="13">
        <text>[GlcNAc-(1-&gt;4)-Mur2Ac(oyl-L-Ala-gamma-D-Glu-L-Lys-D-Ala-D-Ala)](n)-di-trans,octa-cis-undecaprenyl diphosphate + beta-D-GlcNAc-(1-&gt;4)-Mur2Ac(oyl-L-Ala-gamma-D-Glu-L-Lys-D-Ala-D-Ala)-di-trans,octa-cis-undecaprenyl diphosphate = [GlcNAc-(1-&gt;4)-Mur2Ac(oyl-L-Ala-gamma-D-Glu-L-Lys-D-Ala-D-Ala)](n+1)-di-trans,octa-cis-undecaprenyl diphosphate + di-trans,octa-cis-undecaprenyl diphosphate + H(+)</text>
        <dbReference type="Rhea" id="RHEA:23708"/>
        <dbReference type="Rhea" id="RHEA-COMP:9602"/>
        <dbReference type="Rhea" id="RHEA-COMP:9603"/>
        <dbReference type="ChEBI" id="CHEBI:15378"/>
        <dbReference type="ChEBI" id="CHEBI:58405"/>
        <dbReference type="ChEBI" id="CHEBI:60033"/>
        <dbReference type="ChEBI" id="CHEBI:78435"/>
        <dbReference type="EC" id="2.4.99.28"/>
    </reaction>
</comment>
<keyword evidence="3" id="KW-0121">Carboxypeptidase</keyword>
<dbReference type="GO" id="GO:0009252">
    <property type="term" value="P:peptidoglycan biosynthetic process"/>
    <property type="evidence" value="ECO:0007669"/>
    <property type="project" value="UniProtKB-KW"/>
</dbReference>
<feature type="region of interest" description="Disordered" evidence="14">
    <location>
        <begin position="1"/>
        <end position="33"/>
    </location>
</feature>
<dbReference type="InterPro" id="IPR012338">
    <property type="entry name" value="Beta-lactam/transpept-like"/>
</dbReference>
<feature type="region of interest" description="Disordered" evidence="14">
    <location>
        <begin position="765"/>
        <end position="829"/>
    </location>
</feature>
<keyword evidence="15" id="KW-1133">Transmembrane helix</keyword>
<dbReference type="Proteomes" id="UP000254912">
    <property type="component" value="Unassembled WGS sequence"/>
</dbReference>
<dbReference type="GO" id="GO:0006508">
    <property type="term" value="P:proteolysis"/>
    <property type="evidence" value="ECO:0007669"/>
    <property type="project" value="UniProtKB-KW"/>
</dbReference>
<name>A0A288Q608_9LACO</name>
<evidence type="ECO:0000313" key="17">
    <source>
        <dbReference type="Proteomes" id="UP000254912"/>
    </source>
</evidence>
<dbReference type="SUPFAM" id="SSF56601">
    <property type="entry name" value="beta-lactamase/transpeptidase-like"/>
    <property type="match status" value="1"/>
</dbReference>
<comment type="caution">
    <text evidence="16">The sequence shown here is derived from an EMBL/GenBank/DDBJ whole genome shotgun (WGS) entry which is preliminary data.</text>
</comment>
<evidence type="ECO:0000256" key="4">
    <source>
        <dbReference type="ARBA" id="ARBA00022670"/>
    </source>
</evidence>
<keyword evidence="15" id="KW-0472">Membrane</keyword>
<gene>
    <name evidence="16" type="ORF">DFP99_0201</name>
</gene>
<evidence type="ECO:0000256" key="1">
    <source>
        <dbReference type="ARBA" id="ARBA00007090"/>
    </source>
</evidence>
<proteinExistence type="inferred from homology"/>
<sequence>MAEHLPSRGSRTGSASITKKRNHIPRNPNNKKRSRLKTWQKVLLNVFLALVTLGIIGVIAGIGVFAYYASSSPKVTNAALVGTSQSQLLDKQGNVIWVSGNQKREIAAQSEIPDKLRQAVISVEDRRFYQHNGVDPRRIIGAAFADLTGSSLGLQGGSTLTQQLIKLTVFSTSAADQTLKRKAQDAWLAIKLEKQYSKNQILTLYMNKVYEGNGIYGMKTAASYYYGKDMKDLTIPEMALIAGMPQSPTAYDPYTNPKYAKARRDEVLLAMSEPHYDPTAKKKIAVITKAQAKKYMAVPITKGLLTTHEDEVTVAKSTKVSNDYITSVLNELKTKGYNINTDGLTVQTNLNMKVQQKAYDLVNDDAKATAAGINFPDDKTWNQSYVQTGITITDPRNGNVMAQIGSRKSDTLQGLNRATQTTRSSGSTAKPLVDYGPSIEYLNWSTAQPVPDIKAFTYKGTSISVGDWGNSTPLYKTGITMRKAITSSLNVPALNTLQNLWDNKIYIDQKNGSHPWLSKLGMSNVKLSTGSAAIGIKISTEQEAAAFGAFSNGGTYYKPNYINSVTTQDGVTHTIKSTGKRAMKTSTAYMITSMLKSVTTVNDLGYYSTLNPTSPSYTQAGKSGTSDYASDSKFAEGKAQDLWFTGYTKSAVISVWNGYDEPNNINVALDGISGSASGNTSRLPLQIYHALMNYVMSEESNADGSKWKMPSTVEESTTSAGDYNVKDADPTGVFTTDSGTALTASVGIGMNSADATTQIISSSSSSAGISSYSSSSSSVKSSSISSVSSSSSSSSSSSATTTSTPASGATDNTGTAATTNTGTTKSSGN</sequence>
<keyword evidence="17" id="KW-1185">Reference proteome</keyword>
<dbReference type="GO" id="GO:0009002">
    <property type="term" value="F:serine-type D-Ala-D-Ala carboxypeptidase activity"/>
    <property type="evidence" value="ECO:0007669"/>
    <property type="project" value="UniProtKB-EC"/>
</dbReference>